<evidence type="ECO:0000313" key="1">
    <source>
        <dbReference type="EMBL" id="GBF32239.1"/>
    </source>
</evidence>
<dbReference type="GO" id="GO:0006598">
    <property type="term" value="P:polyamine catabolic process"/>
    <property type="evidence" value="ECO:0007669"/>
    <property type="project" value="TreeGrafter"/>
</dbReference>
<protein>
    <submittedName>
        <fullName evidence="1">Para-aminobenzoate synthase</fullName>
    </submittedName>
</protein>
<dbReference type="InterPro" id="IPR029062">
    <property type="entry name" value="Class_I_gatase-like"/>
</dbReference>
<dbReference type="OrthoDB" id="9813383at2"/>
<dbReference type="InterPro" id="IPR044668">
    <property type="entry name" value="PuuD-like"/>
</dbReference>
<reference evidence="2" key="1">
    <citation type="submission" date="2018-02" db="EMBL/GenBank/DDBJ databases">
        <title>Genome sequence of Desulfocucumis palustris strain NAW-5.</title>
        <authorList>
            <person name="Watanabe M."/>
            <person name="Kojima H."/>
            <person name="Fukui M."/>
        </authorList>
    </citation>
    <scope>NUCLEOTIDE SEQUENCE [LARGE SCALE GENOMIC DNA]</scope>
    <source>
        <strain evidence="2">NAW-5</strain>
    </source>
</reference>
<dbReference type="Proteomes" id="UP000239549">
    <property type="component" value="Unassembled WGS sequence"/>
</dbReference>
<accession>A0A2L2X7R9</accession>
<dbReference type="GO" id="GO:0005829">
    <property type="term" value="C:cytosol"/>
    <property type="evidence" value="ECO:0007669"/>
    <property type="project" value="TreeGrafter"/>
</dbReference>
<dbReference type="CDD" id="cd01745">
    <property type="entry name" value="GATase1_2"/>
    <property type="match status" value="1"/>
</dbReference>
<comment type="caution">
    <text evidence="1">The sequence shown here is derived from an EMBL/GenBank/DDBJ whole genome shotgun (WGS) entry which is preliminary data.</text>
</comment>
<dbReference type="PANTHER" id="PTHR43235:SF1">
    <property type="entry name" value="GLUTAMINE AMIDOTRANSFERASE PB2B2.05-RELATED"/>
    <property type="match status" value="1"/>
</dbReference>
<organism evidence="1 2">
    <name type="scientific">Desulfocucumis palustris</name>
    <dbReference type="NCBI Taxonomy" id="1898651"/>
    <lineage>
        <taxon>Bacteria</taxon>
        <taxon>Bacillati</taxon>
        <taxon>Bacillota</taxon>
        <taxon>Clostridia</taxon>
        <taxon>Eubacteriales</taxon>
        <taxon>Desulfocucumaceae</taxon>
        <taxon>Desulfocucumis</taxon>
    </lineage>
</organism>
<dbReference type="AlphaFoldDB" id="A0A2L2X7R9"/>
<gene>
    <name evidence="1" type="ORF">DCCM_0430</name>
</gene>
<proteinExistence type="predicted"/>
<dbReference type="Gene3D" id="3.40.50.880">
    <property type="match status" value="1"/>
</dbReference>
<name>A0A2L2X7R9_9FIRM</name>
<dbReference type="InterPro" id="IPR011697">
    <property type="entry name" value="Peptidase_C26"/>
</dbReference>
<keyword evidence="2" id="KW-1185">Reference proteome</keyword>
<evidence type="ECO:0000313" key="2">
    <source>
        <dbReference type="Proteomes" id="UP000239549"/>
    </source>
</evidence>
<dbReference type="GO" id="GO:0033969">
    <property type="term" value="F:gamma-glutamyl-gamma-aminobutyrate hydrolase activity"/>
    <property type="evidence" value="ECO:0007669"/>
    <property type="project" value="TreeGrafter"/>
</dbReference>
<dbReference type="PROSITE" id="PS51273">
    <property type="entry name" value="GATASE_TYPE_1"/>
    <property type="match status" value="1"/>
</dbReference>
<dbReference type="Pfam" id="PF07722">
    <property type="entry name" value="Peptidase_C26"/>
    <property type="match status" value="1"/>
</dbReference>
<dbReference type="SUPFAM" id="SSF52317">
    <property type="entry name" value="Class I glutamine amidotransferase-like"/>
    <property type="match status" value="1"/>
</dbReference>
<dbReference type="PANTHER" id="PTHR43235">
    <property type="entry name" value="GLUTAMINE AMIDOTRANSFERASE PB2B2.05-RELATED"/>
    <property type="match status" value="1"/>
</dbReference>
<dbReference type="EMBL" id="BFAV01000019">
    <property type="protein sequence ID" value="GBF32239.1"/>
    <property type="molecule type" value="Genomic_DNA"/>
</dbReference>
<sequence length="240" mass="26277">MGPVIGLTCSHDMQNDRIWLARNYTRAVEAAGGIPLLLDYSGNAGVFKKLVNYLDGVILTGGVDVDPVFFDQEPSPACGEIDPERDCFEMELTRLFLSAGLPVLGICRGMQVLNIAAGGDIYQDIYSGSQRGIQHRQQAPRWHPTHDIEVVKGTLLERITGGGKIRVNSFHHQAVRKIAPGFIVSARSSDGVVEGIERPDLPFVVGIQCHPETMWPRDKLFLSIFQALVRAAACRGDIPS</sequence>
<dbReference type="RefSeq" id="WP_104370796.1">
    <property type="nucleotide sequence ID" value="NZ_BFAV01000019.1"/>
</dbReference>